<name>A0A1Y2CD23_9FUNG</name>
<comment type="caution">
    <text evidence="2">The sequence shown here is derived from an EMBL/GenBank/DDBJ whole genome shotgun (WGS) entry which is preliminary data.</text>
</comment>
<dbReference type="Pfam" id="PF13302">
    <property type="entry name" value="Acetyltransf_3"/>
    <property type="match status" value="2"/>
</dbReference>
<dbReference type="InterPro" id="IPR016181">
    <property type="entry name" value="Acyl_CoA_acyltransferase"/>
</dbReference>
<feature type="domain" description="N-acetyltransferase" evidence="1">
    <location>
        <begin position="189"/>
        <end position="356"/>
    </location>
</feature>
<dbReference type="AlphaFoldDB" id="A0A1Y2CD23"/>
<dbReference type="InterPro" id="IPR051531">
    <property type="entry name" value="N-acetyltransferase"/>
</dbReference>
<proteinExistence type="predicted"/>
<keyword evidence="3" id="KW-1185">Reference proteome</keyword>
<organism evidence="2 3">
    <name type="scientific">Rhizoclosmatium globosum</name>
    <dbReference type="NCBI Taxonomy" id="329046"/>
    <lineage>
        <taxon>Eukaryota</taxon>
        <taxon>Fungi</taxon>
        <taxon>Fungi incertae sedis</taxon>
        <taxon>Chytridiomycota</taxon>
        <taxon>Chytridiomycota incertae sedis</taxon>
        <taxon>Chytridiomycetes</taxon>
        <taxon>Chytridiales</taxon>
        <taxon>Chytriomycetaceae</taxon>
        <taxon>Rhizoclosmatium</taxon>
    </lineage>
</organism>
<evidence type="ECO:0000313" key="2">
    <source>
        <dbReference type="EMBL" id="ORY44949.1"/>
    </source>
</evidence>
<feature type="domain" description="N-acetyltransferase" evidence="1">
    <location>
        <begin position="8"/>
        <end position="168"/>
    </location>
</feature>
<dbReference type="SUPFAM" id="SSF55729">
    <property type="entry name" value="Acyl-CoA N-acyltransferases (Nat)"/>
    <property type="match status" value="2"/>
</dbReference>
<dbReference type="PANTHER" id="PTHR43792:SF1">
    <property type="entry name" value="N-ACETYLTRANSFERASE DOMAIN-CONTAINING PROTEIN"/>
    <property type="match status" value="1"/>
</dbReference>
<dbReference type="PANTHER" id="PTHR43792">
    <property type="entry name" value="GNAT FAMILY, PUTATIVE (AFU_ORTHOLOGUE AFUA_3G00765)-RELATED-RELATED"/>
    <property type="match status" value="1"/>
</dbReference>
<dbReference type="Proteomes" id="UP000193642">
    <property type="component" value="Unassembled WGS sequence"/>
</dbReference>
<dbReference type="STRING" id="329046.A0A1Y2CD23"/>
<keyword evidence="2" id="KW-0808">Transferase</keyword>
<dbReference type="InterPro" id="IPR000182">
    <property type="entry name" value="GNAT_dom"/>
</dbReference>
<accession>A0A1Y2CD23</accession>
<evidence type="ECO:0000259" key="1">
    <source>
        <dbReference type="PROSITE" id="PS51186"/>
    </source>
</evidence>
<evidence type="ECO:0000313" key="3">
    <source>
        <dbReference type="Proteomes" id="UP000193642"/>
    </source>
</evidence>
<dbReference type="CDD" id="cd04301">
    <property type="entry name" value="NAT_SF"/>
    <property type="match status" value="1"/>
</dbReference>
<dbReference type="PROSITE" id="PS51186">
    <property type="entry name" value="GNAT"/>
    <property type="match status" value="2"/>
</dbReference>
<gene>
    <name evidence="2" type="ORF">BCR33DRAFT_850427</name>
</gene>
<protein>
    <submittedName>
        <fullName evidence="2">Acyl-CoA N-acyltransferase</fullName>
    </submittedName>
</protein>
<dbReference type="EMBL" id="MCGO01000021">
    <property type="protein sequence ID" value="ORY44949.1"/>
    <property type="molecule type" value="Genomic_DNA"/>
</dbReference>
<dbReference type="GO" id="GO:0016747">
    <property type="term" value="F:acyltransferase activity, transferring groups other than amino-acyl groups"/>
    <property type="evidence" value="ECO:0007669"/>
    <property type="project" value="InterPro"/>
</dbReference>
<keyword evidence="2" id="KW-0012">Acyltransferase</keyword>
<dbReference type="OrthoDB" id="630895at2759"/>
<dbReference type="Gene3D" id="3.40.630.30">
    <property type="match status" value="2"/>
</dbReference>
<reference evidence="2 3" key="1">
    <citation type="submission" date="2016-07" db="EMBL/GenBank/DDBJ databases">
        <title>Pervasive Adenine N6-methylation of Active Genes in Fungi.</title>
        <authorList>
            <consortium name="DOE Joint Genome Institute"/>
            <person name="Mondo S.J."/>
            <person name="Dannebaum R.O."/>
            <person name="Kuo R.C."/>
            <person name="Labutti K."/>
            <person name="Haridas S."/>
            <person name="Kuo A."/>
            <person name="Salamov A."/>
            <person name="Ahrendt S.R."/>
            <person name="Lipzen A."/>
            <person name="Sullivan W."/>
            <person name="Andreopoulos W.B."/>
            <person name="Clum A."/>
            <person name="Lindquist E."/>
            <person name="Daum C."/>
            <person name="Ramamoorthy G.K."/>
            <person name="Gryganskyi A."/>
            <person name="Culley D."/>
            <person name="Magnuson J.K."/>
            <person name="James T.Y."/>
            <person name="O'Malley M.A."/>
            <person name="Stajich J.E."/>
            <person name="Spatafora J.W."/>
            <person name="Visel A."/>
            <person name="Grigoriev I.V."/>
        </authorList>
    </citation>
    <scope>NUCLEOTIDE SEQUENCE [LARGE SCALE GENOMIC DNA]</scope>
    <source>
        <strain evidence="2 3">JEL800</strain>
    </source>
</reference>
<sequence length="360" mass="41077">MPTTTDRMVLREYRSSDASSLFKLLGNTEVKGLWNVDPHTSVEQTEQWLTDRIEHLNQCNSNGLLEFVVVLKESGEVIGVAGVDTPLSDDGCQQLQVLIQTELAGKGFEREILDALLQHYFEAVGVLKLVVTSTRFVEALEHCGFKESLHNDKGDEKGNRVTWELFRADWLESVQSPFVRTRALHSKRIILRRYAEEDTAAFHRNLSDPRVMKYWSTLPHTELAQTEHWMGIVFTPGPNNVNGILDFVIYHKATNKVIGKLGLYQPLQADQSGEIGYLLDPEYWGQGLMKEAMVLWLEYAFFEAGAKRLIADVDPRNDASLGLLKSIGFVETKREERTLLVGEEWVDSVYLELKKEDYRK</sequence>